<dbReference type="Gene3D" id="1.10.150.130">
    <property type="match status" value="1"/>
</dbReference>
<keyword evidence="8 11" id="KW-0238">DNA-binding</keyword>
<feature type="active site" evidence="11">
    <location>
        <position position="153"/>
    </location>
</feature>
<dbReference type="EMBL" id="FXUG01000001">
    <property type="protein sequence ID" value="SMP41029.1"/>
    <property type="molecule type" value="Genomic_DNA"/>
</dbReference>
<dbReference type="InterPro" id="IPR050090">
    <property type="entry name" value="Tyrosine_recombinase_XerCD"/>
</dbReference>
<evidence type="ECO:0000256" key="8">
    <source>
        <dbReference type="ARBA" id="ARBA00023125"/>
    </source>
</evidence>
<dbReference type="PANTHER" id="PTHR30349:SF77">
    <property type="entry name" value="TYROSINE RECOMBINASE XERC"/>
    <property type="match status" value="1"/>
</dbReference>
<dbReference type="NCBIfam" id="NF040815">
    <property type="entry name" value="recomb_XerA_Arch"/>
    <property type="match status" value="1"/>
</dbReference>
<dbReference type="RefSeq" id="WP_283430750.1">
    <property type="nucleotide sequence ID" value="NZ_CAWLDM010000001.1"/>
</dbReference>
<comment type="subcellular location">
    <subcellularLocation>
        <location evidence="1 11">Cytoplasm</location>
    </subcellularLocation>
</comment>
<keyword evidence="5 11" id="KW-0132">Cell division</keyword>
<evidence type="ECO:0000259" key="14">
    <source>
        <dbReference type="PROSITE" id="PS51900"/>
    </source>
</evidence>
<evidence type="ECO:0000256" key="10">
    <source>
        <dbReference type="ARBA" id="ARBA00023306"/>
    </source>
</evidence>
<dbReference type="NCBIfam" id="TIGR02224">
    <property type="entry name" value="recomb_XerC"/>
    <property type="match status" value="1"/>
</dbReference>
<feature type="active site" evidence="11">
    <location>
        <position position="250"/>
    </location>
</feature>
<feature type="domain" description="Tyr recombinase" evidence="13">
    <location>
        <begin position="113"/>
        <end position="298"/>
    </location>
</feature>
<dbReference type="InterPro" id="IPR004107">
    <property type="entry name" value="Integrase_SAM-like_N"/>
</dbReference>
<evidence type="ECO:0000256" key="9">
    <source>
        <dbReference type="ARBA" id="ARBA00023172"/>
    </source>
</evidence>
<evidence type="ECO:0000256" key="12">
    <source>
        <dbReference type="NCBIfam" id="TIGR02224"/>
    </source>
</evidence>
<dbReference type="Pfam" id="PF02899">
    <property type="entry name" value="Phage_int_SAM_1"/>
    <property type="match status" value="1"/>
</dbReference>
<dbReference type="PANTHER" id="PTHR30349">
    <property type="entry name" value="PHAGE INTEGRASE-RELATED"/>
    <property type="match status" value="1"/>
</dbReference>
<evidence type="ECO:0000256" key="11">
    <source>
        <dbReference type="HAMAP-Rule" id="MF_01808"/>
    </source>
</evidence>
<evidence type="ECO:0000256" key="1">
    <source>
        <dbReference type="ARBA" id="ARBA00004496"/>
    </source>
</evidence>
<dbReference type="InterPro" id="IPR011932">
    <property type="entry name" value="Recomb_XerD"/>
</dbReference>
<dbReference type="CDD" id="cd00798">
    <property type="entry name" value="INT_XerDC_C"/>
    <property type="match status" value="1"/>
</dbReference>
<dbReference type="PROSITE" id="PS51900">
    <property type="entry name" value="CB"/>
    <property type="match status" value="1"/>
</dbReference>
<evidence type="ECO:0000256" key="6">
    <source>
        <dbReference type="ARBA" id="ARBA00022829"/>
    </source>
</evidence>
<evidence type="ECO:0000256" key="5">
    <source>
        <dbReference type="ARBA" id="ARBA00022618"/>
    </source>
</evidence>
<feature type="domain" description="Core-binding (CB)" evidence="14">
    <location>
        <begin position="4"/>
        <end position="92"/>
    </location>
</feature>
<gene>
    <name evidence="11" type="primary">xerC</name>
    <name evidence="15" type="ORF">SAMN06265222_101521</name>
</gene>
<dbReference type="Pfam" id="PF00589">
    <property type="entry name" value="Phage_integrase"/>
    <property type="match status" value="1"/>
</dbReference>
<dbReference type="HAMAP" id="MF_01808">
    <property type="entry name" value="Recomb_XerC_XerD"/>
    <property type="match status" value="1"/>
</dbReference>
<comment type="similarity">
    <text evidence="3">Belongs to the 'phage' integrase family. XerD subfamily.</text>
</comment>
<keyword evidence="9 11" id="KW-0233">DNA recombination</keyword>
<sequence length="305" mass="33943">MPSVSFSSTIARFLRYMATERNASDLTIKAYREDLFGFTQWIEDSESGSVSVSSLSPSHLRKFQAALQQAGYARSTISRKLASLRSFFKFAMREGIATSNPAKPLRNPRQSRKLPHVLSNDEVGRLLEAPSAHDEAGLRDRAILETMYSSGLRVSELVALRDGDLDFGQGITRVRGKGRKERISPLGSYAIKAIQTYAARRSRSTESETLGQAAPVFVNRFGNILTTRSVGRMLDKYIAAAELDSRTSPHTLRHSFATHLLDRGADIRSVQELLGHKSLTTTQIYTHVSATNLRTIYEKAHPRAQ</sequence>
<name>A0ABY1PR85_9BACT</name>
<keyword evidence="4 11" id="KW-0963">Cytoplasm</keyword>
<keyword evidence="10 11" id="KW-0131">Cell cycle</keyword>
<dbReference type="InterPro" id="IPR011931">
    <property type="entry name" value="Recomb_XerC"/>
</dbReference>
<evidence type="ECO:0000256" key="2">
    <source>
        <dbReference type="ARBA" id="ARBA00006657"/>
    </source>
</evidence>
<evidence type="ECO:0000256" key="7">
    <source>
        <dbReference type="ARBA" id="ARBA00022908"/>
    </source>
</evidence>
<dbReference type="Proteomes" id="UP001158067">
    <property type="component" value="Unassembled WGS sequence"/>
</dbReference>
<feature type="active site" evidence="11">
    <location>
        <position position="177"/>
    </location>
</feature>
<dbReference type="InterPro" id="IPR013762">
    <property type="entry name" value="Integrase-like_cat_sf"/>
</dbReference>
<comment type="similarity">
    <text evidence="2 11">Belongs to the 'phage' integrase family. XerC subfamily.</text>
</comment>
<dbReference type="NCBIfam" id="NF001399">
    <property type="entry name" value="PRK00283.1"/>
    <property type="match status" value="1"/>
</dbReference>
<accession>A0ABY1PR85</accession>
<dbReference type="InterPro" id="IPR023009">
    <property type="entry name" value="Tyrosine_recombinase_XerC/XerD"/>
</dbReference>
<dbReference type="NCBIfam" id="TIGR02225">
    <property type="entry name" value="recomb_XerD"/>
    <property type="match status" value="1"/>
</dbReference>
<evidence type="ECO:0000313" key="15">
    <source>
        <dbReference type="EMBL" id="SMP41029.1"/>
    </source>
</evidence>
<comment type="subunit">
    <text evidence="11">Forms a cyclic heterotetrameric complex composed of two molecules of XerC and two molecules of XerD.</text>
</comment>
<keyword evidence="7 11" id="KW-0229">DNA integration</keyword>
<proteinExistence type="inferred from homology"/>
<dbReference type="InterPro" id="IPR044068">
    <property type="entry name" value="CB"/>
</dbReference>
<dbReference type="InterPro" id="IPR010998">
    <property type="entry name" value="Integrase_recombinase_N"/>
</dbReference>
<keyword evidence="16" id="KW-1185">Reference proteome</keyword>
<feature type="active site" evidence="11">
    <location>
        <position position="276"/>
    </location>
</feature>
<dbReference type="Gene3D" id="1.10.443.10">
    <property type="entry name" value="Intergrase catalytic core"/>
    <property type="match status" value="1"/>
</dbReference>
<comment type="caution">
    <text evidence="15">The sequence shown here is derived from an EMBL/GenBank/DDBJ whole genome shotgun (WGS) entry which is preliminary data.</text>
</comment>
<protein>
    <recommendedName>
        <fullName evidence="11 12">Tyrosine recombinase XerC</fullName>
    </recommendedName>
</protein>
<evidence type="ECO:0000256" key="3">
    <source>
        <dbReference type="ARBA" id="ARBA00010450"/>
    </source>
</evidence>
<reference evidence="15 16" key="1">
    <citation type="submission" date="2017-05" db="EMBL/GenBank/DDBJ databases">
        <authorList>
            <person name="Varghese N."/>
            <person name="Submissions S."/>
        </authorList>
    </citation>
    <scope>NUCLEOTIDE SEQUENCE [LARGE SCALE GENOMIC DNA]</scope>
    <source>
        <strain evidence="15 16">DSM 25457</strain>
    </source>
</reference>
<dbReference type="SUPFAM" id="SSF56349">
    <property type="entry name" value="DNA breaking-rejoining enzymes"/>
    <property type="match status" value="1"/>
</dbReference>
<evidence type="ECO:0000256" key="4">
    <source>
        <dbReference type="ARBA" id="ARBA00022490"/>
    </source>
</evidence>
<comment type="function">
    <text evidence="11">Site-specific tyrosine recombinase, which acts by catalyzing the cutting and rejoining of the recombining DNA molecules. The XerC-XerD complex is essential to convert dimers of the bacterial chromosome into monomers to permit their segregation at cell division. It also contributes to the segregational stability of plasmids.</text>
</comment>
<evidence type="ECO:0000259" key="13">
    <source>
        <dbReference type="PROSITE" id="PS51898"/>
    </source>
</evidence>
<dbReference type="PROSITE" id="PS51898">
    <property type="entry name" value="TYR_RECOMBINASE"/>
    <property type="match status" value="1"/>
</dbReference>
<dbReference type="InterPro" id="IPR002104">
    <property type="entry name" value="Integrase_catalytic"/>
</dbReference>
<feature type="active site" description="O-(3'-phospho-DNA)-tyrosine intermediate" evidence="11">
    <location>
        <position position="285"/>
    </location>
</feature>
<keyword evidence="6 11" id="KW-0159">Chromosome partition</keyword>
<evidence type="ECO:0000313" key="16">
    <source>
        <dbReference type="Proteomes" id="UP001158067"/>
    </source>
</evidence>
<dbReference type="InterPro" id="IPR011010">
    <property type="entry name" value="DNA_brk_join_enz"/>
</dbReference>
<feature type="active site" evidence="11">
    <location>
        <position position="253"/>
    </location>
</feature>
<organism evidence="15 16">
    <name type="scientific">Neorhodopirellula lusitana</name>
    <dbReference type="NCBI Taxonomy" id="445327"/>
    <lineage>
        <taxon>Bacteria</taxon>
        <taxon>Pseudomonadati</taxon>
        <taxon>Planctomycetota</taxon>
        <taxon>Planctomycetia</taxon>
        <taxon>Pirellulales</taxon>
        <taxon>Pirellulaceae</taxon>
        <taxon>Neorhodopirellula</taxon>
    </lineage>
</organism>